<dbReference type="KEGG" id="hhy:Halhy_1279"/>
<dbReference type="Proteomes" id="UP000008461">
    <property type="component" value="Chromosome"/>
</dbReference>
<accession>F4KV08</accession>
<evidence type="ECO:0000259" key="1">
    <source>
        <dbReference type="Pfam" id="PF19964"/>
    </source>
</evidence>
<evidence type="ECO:0000313" key="2">
    <source>
        <dbReference type="EMBL" id="AEE49174.1"/>
    </source>
</evidence>
<dbReference type="HOGENOM" id="CLU_1560790_0_0_10"/>
<sequence length="171" mass="18971">MPTVTAQTLRNYIANAQIEKAIDAMREITASTAADWAIPLDAQAHEFKQLSRDKMLGLIDFKEEGIRRAKVVNNLLNIVGEMEKEGVFADNATITTPPHNLPAGVEKQQLLNLVNQNELDEVIAQLDAHFAQRPNAQYSLLRQTILHALQQGQAPNPPTITALKIFIRGLN</sequence>
<gene>
    <name evidence="2" type="ordered locus">Halhy_1279</name>
</gene>
<evidence type="ECO:0000313" key="3">
    <source>
        <dbReference type="Proteomes" id="UP000008461"/>
    </source>
</evidence>
<dbReference type="Pfam" id="PF19964">
    <property type="entry name" value="EAD11"/>
    <property type="match status" value="1"/>
</dbReference>
<reference key="2">
    <citation type="submission" date="2011-04" db="EMBL/GenBank/DDBJ databases">
        <title>Complete sequence of chromosome of Haliscomenobacter hydrossis DSM 1100.</title>
        <authorList>
            <consortium name="US DOE Joint Genome Institute (JGI-PGF)"/>
            <person name="Lucas S."/>
            <person name="Han J."/>
            <person name="Lapidus A."/>
            <person name="Bruce D."/>
            <person name="Goodwin L."/>
            <person name="Pitluck S."/>
            <person name="Peters L."/>
            <person name="Kyrpides N."/>
            <person name="Mavromatis K."/>
            <person name="Ivanova N."/>
            <person name="Ovchinnikova G."/>
            <person name="Pagani I."/>
            <person name="Daligault H."/>
            <person name="Detter J.C."/>
            <person name="Han C."/>
            <person name="Land M."/>
            <person name="Hauser L."/>
            <person name="Markowitz V."/>
            <person name="Cheng J.-F."/>
            <person name="Hugenholtz P."/>
            <person name="Woyke T."/>
            <person name="Wu D."/>
            <person name="Verbarg S."/>
            <person name="Frueling A."/>
            <person name="Brambilla E."/>
            <person name="Klenk H.-P."/>
            <person name="Eisen J.A."/>
        </authorList>
    </citation>
    <scope>NUCLEOTIDE SEQUENCE</scope>
    <source>
        <strain>DSM 1100</strain>
    </source>
</reference>
<dbReference type="EMBL" id="CP002691">
    <property type="protein sequence ID" value="AEE49174.1"/>
    <property type="molecule type" value="Genomic_DNA"/>
</dbReference>
<name>F4KV08_HALH1</name>
<reference evidence="2 3" key="1">
    <citation type="journal article" date="2011" name="Stand. Genomic Sci.">
        <title>Complete genome sequence of Haliscomenobacter hydrossis type strain (O).</title>
        <authorList>
            <consortium name="US DOE Joint Genome Institute (JGI-PGF)"/>
            <person name="Daligault H."/>
            <person name="Lapidus A."/>
            <person name="Zeytun A."/>
            <person name="Nolan M."/>
            <person name="Lucas S."/>
            <person name="Del Rio T.G."/>
            <person name="Tice H."/>
            <person name="Cheng J.F."/>
            <person name="Tapia R."/>
            <person name="Han C."/>
            <person name="Goodwin L."/>
            <person name="Pitluck S."/>
            <person name="Liolios K."/>
            <person name="Pagani I."/>
            <person name="Ivanova N."/>
            <person name="Huntemann M."/>
            <person name="Mavromatis K."/>
            <person name="Mikhailova N."/>
            <person name="Pati A."/>
            <person name="Chen A."/>
            <person name="Palaniappan K."/>
            <person name="Land M."/>
            <person name="Hauser L."/>
            <person name="Brambilla E.M."/>
            <person name="Rohde M."/>
            <person name="Verbarg S."/>
            <person name="Goker M."/>
            <person name="Bristow J."/>
            <person name="Eisen J.A."/>
            <person name="Markowitz V."/>
            <person name="Hugenholtz P."/>
            <person name="Kyrpides N.C."/>
            <person name="Klenk H.P."/>
            <person name="Woyke T."/>
        </authorList>
    </citation>
    <scope>NUCLEOTIDE SEQUENCE [LARGE SCALE GENOMIC DNA]</scope>
    <source>
        <strain evidence="3">ATCC 27775 / DSM 1100 / LMG 10767 / O</strain>
    </source>
</reference>
<feature type="domain" description="Effector-associated" evidence="1">
    <location>
        <begin position="6"/>
        <end position="83"/>
    </location>
</feature>
<organism evidence="2 3">
    <name type="scientific">Haliscomenobacter hydrossis (strain ATCC 27775 / DSM 1100 / LMG 10767 / O)</name>
    <dbReference type="NCBI Taxonomy" id="760192"/>
    <lineage>
        <taxon>Bacteria</taxon>
        <taxon>Pseudomonadati</taxon>
        <taxon>Bacteroidota</taxon>
        <taxon>Saprospiria</taxon>
        <taxon>Saprospirales</taxon>
        <taxon>Haliscomenobacteraceae</taxon>
        <taxon>Haliscomenobacter</taxon>
    </lineage>
</organism>
<proteinExistence type="predicted"/>
<dbReference type="AlphaFoldDB" id="F4KV08"/>
<dbReference type="RefSeq" id="WP_013763729.1">
    <property type="nucleotide sequence ID" value="NC_015510.1"/>
</dbReference>
<keyword evidence="3" id="KW-1185">Reference proteome</keyword>
<dbReference type="InterPro" id="IPR045439">
    <property type="entry name" value="EAD11"/>
</dbReference>
<protein>
    <recommendedName>
        <fullName evidence="1">Effector-associated domain-containing protein</fullName>
    </recommendedName>
</protein>